<dbReference type="Gene3D" id="3.40.50.1110">
    <property type="entry name" value="SGNH hydrolase"/>
    <property type="match status" value="1"/>
</dbReference>
<dbReference type="InterPro" id="IPR001087">
    <property type="entry name" value="GDSL"/>
</dbReference>
<dbReference type="KEGG" id="psn:Pedsa_2344"/>
<dbReference type="PROSITE" id="PS51257">
    <property type="entry name" value="PROKAR_LIPOPROTEIN"/>
    <property type="match status" value="1"/>
</dbReference>
<dbReference type="InterPro" id="IPR036514">
    <property type="entry name" value="SGNH_hydro_sf"/>
</dbReference>
<keyword evidence="2" id="KW-1185">Reference proteome</keyword>
<gene>
    <name evidence="1" type="ordered locus">Pedsa_2344</name>
</gene>
<dbReference type="eggNOG" id="COG2755">
    <property type="taxonomic scope" value="Bacteria"/>
</dbReference>
<evidence type="ECO:0000313" key="1">
    <source>
        <dbReference type="EMBL" id="ADY52892.1"/>
    </source>
</evidence>
<dbReference type="EMBL" id="CP002545">
    <property type="protein sequence ID" value="ADY52892.1"/>
    <property type="molecule type" value="Genomic_DNA"/>
</dbReference>
<protein>
    <submittedName>
        <fullName evidence="1">Lipolytic protein G-D-S-L family</fullName>
    </submittedName>
</protein>
<accession>F0SDA6</accession>
<sequence>MKIKNIQNWLGALALIAFVSCRPEIDVPASSAGSANFSKYIAVGNSLTAGYADGGLYLEGQKVAYPNLIAEQMKAVGGGSFTSPFFTEAQANGSGYVKLTGFNADGSPVLTQVSDKLAYRSSSPLLLTKYTNEIQNLGVPGMSVLFSGQTVMSSVGGNMYFERLVPDANAGTISYQQFATSKSHTFFTFWLGNIDALNWATSGGNPKNDPTKVLTPLATFTGLLNQFVTALTANNQKGAIATVPDVSAIPFFNTVTVAAINKALEANPQLQQAGATKLIIRTGTGAVRAAVDEDLIVLTFDRTKLGVGGYGVSPLNPMESDYVLDKDEVITVQNAIKSFNSAIKQVADAKGLAFVDTYAILNKIKTGQDFDGVHVSSSFITGNAFSLDGVHLTPIGNAIVANAFIAAINAKFSSTIPKINVANYSGVKFP</sequence>
<reference evidence="1 2" key="1">
    <citation type="journal article" date="2011" name="Stand. Genomic Sci.">
        <title>Complete genome sequence of the gliding, heparinolytic Pedobacter saltans type strain (113).</title>
        <authorList>
            <person name="Liolios K."/>
            <person name="Sikorski J."/>
            <person name="Lu M."/>
            <person name="Nolan M."/>
            <person name="Lapidus A."/>
            <person name="Lucas S."/>
            <person name="Hammon N."/>
            <person name="Deshpande S."/>
            <person name="Cheng J.F."/>
            <person name="Tapia R."/>
            <person name="Han C."/>
            <person name="Goodwin L."/>
            <person name="Pitluck S."/>
            <person name="Huntemann M."/>
            <person name="Ivanova N."/>
            <person name="Pagani I."/>
            <person name="Mavromatis K."/>
            <person name="Ovchinikova G."/>
            <person name="Pati A."/>
            <person name="Chen A."/>
            <person name="Palaniappan K."/>
            <person name="Land M."/>
            <person name="Hauser L."/>
            <person name="Brambilla E.M."/>
            <person name="Kotsyurbenko O."/>
            <person name="Rohde M."/>
            <person name="Tindall B.J."/>
            <person name="Abt B."/>
            <person name="Goker M."/>
            <person name="Detter J.C."/>
            <person name="Woyke T."/>
            <person name="Bristow J."/>
            <person name="Eisen J.A."/>
            <person name="Markowitz V."/>
            <person name="Hugenholtz P."/>
            <person name="Klenk H.P."/>
            <person name="Kyrpides N.C."/>
        </authorList>
    </citation>
    <scope>NUCLEOTIDE SEQUENCE [LARGE SCALE GENOMIC DNA]</scope>
    <source>
        <strain evidence="2">ATCC 51119 / DSM 12145 / JCM 21818 / LMG 10337 / NBRC 100064 / NCIMB 13643</strain>
    </source>
</reference>
<dbReference type="STRING" id="762903.Pedsa_2344"/>
<dbReference type="GO" id="GO:0016788">
    <property type="term" value="F:hydrolase activity, acting on ester bonds"/>
    <property type="evidence" value="ECO:0007669"/>
    <property type="project" value="InterPro"/>
</dbReference>
<dbReference type="Proteomes" id="UP000000310">
    <property type="component" value="Chromosome"/>
</dbReference>
<dbReference type="SUPFAM" id="SSF52266">
    <property type="entry name" value="SGNH hydrolase"/>
    <property type="match status" value="1"/>
</dbReference>
<dbReference type="Pfam" id="PF00657">
    <property type="entry name" value="Lipase_GDSL"/>
    <property type="match status" value="1"/>
</dbReference>
<proteinExistence type="predicted"/>
<name>F0SDA6_PSESL</name>
<reference evidence="2" key="2">
    <citation type="submission" date="2011-02" db="EMBL/GenBank/DDBJ databases">
        <title>The complete genome of Pedobacter saltans DSM 12145.</title>
        <authorList>
            <consortium name="US DOE Joint Genome Institute (JGI-PGF)"/>
            <person name="Lucas S."/>
            <person name="Copeland A."/>
            <person name="Lapidus A."/>
            <person name="Bruce D."/>
            <person name="Goodwin L."/>
            <person name="Pitluck S."/>
            <person name="Kyrpides N."/>
            <person name="Mavromatis K."/>
            <person name="Pagani I."/>
            <person name="Ivanova N."/>
            <person name="Ovchinnikova G."/>
            <person name="Lu M."/>
            <person name="Detter J.C."/>
            <person name="Han C."/>
            <person name="Land M."/>
            <person name="Hauser L."/>
            <person name="Markowitz V."/>
            <person name="Cheng J.-F."/>
            <person name="Hugenholtz P."/>
            <person name="Woyke T."/>
            <person name="Wu D."/>
            <person name="Tindall B."/>
            <person name="Pomrenke H.G."/>
            <person name="Brambilla E."/>
            <person name="Klenk H.-P."/>
            <person name="Eisen J.A."/>
        </authorList>
    </citation>
    <scope>NUCLEOTIDE SEQUENCE [LARGE SCALE GENOMIC DNA]</scope>
    <source>
        <strain evidence="2">ATCC 51119 / DSM 12145 / JCM 21818 / LMG 10337 / NBRC 100064 / NCIMB 13643</strain>
    </source>
</reference>
<dbReference type="RefSeq" id="WP_013633378.1">
    <property type="nucleotide sequence ID" value="NC_015177.1"/>
</dbReference>
<evidence type="ECO:0000313" key="2">
    <source>
        <dbReference type="Proteomes" id="UP000000310"/>
    </source>
</evidence>
<dbReference type="HOGENOM" id="CLU_045521_0_0_10"/>
<organism evidence="1 2">
    <name type="scientific">Pseudopedobacter saltans (strain ATCC 51119 / DSM 12145 / JCM 21818 / CCUG 39354 / LMG 10337 / NBRC 100064 / NCIMB 13643)</name>
    <name type="common">Pedobacter saltans</name>
    <dbReference type="NCBI Taxonomy" id="762903"/>
    <lineage>
        <taxon>Bacteria</taxon>
        <taxon>Pseudomonadati</taxon>
        <taxon>Bacteroidota</taxon>
        <taxon>Sphingobacteriia</taxon>
        <taxon>Sphingobacteriales</taxon>
        <taxon>Sphingobacteriaceae</taxon>
        <taxon>Pseudopedobacter</taxon>
    </lineage>
</organism>
<dbReference type="AlphaFoldDB" id="F0SDA6"/>